<feature type="region of interest" description="Disordered" evidence="1">
    <location>
        <begin position="284"/>
        <end position="307"/>
    </location>
</feature>
<organism evidence="3 4">
    <name type="scientific">Iningainema tapete BLCC-T55</name>
    <dbReference type="NCBI Taxonomy" id="2748662"/>
    <lineage>
        <taxon>Bacteria</taxon>
        <taxon>Bacillati</taxon>
        <taxon>Cyanobacteriota</taxon>
        <taxon>Cyanophyceae</taxon>
        <taxon>Nostocales</taxon>
        <taxon>Scytonemataceae</taxon>
        <taxon>Iningainema tapete</taxon>
    </lineage>
</organism>
<dbReference type="InterPro" id="IPR005094">
    <property type="entry name" value="Endonuclease_MobA/VirD2"/>
</dbReference>
<keyword evidence="4" id="KW-1185">Reference proteome</keyword>
<gene>
    <name evidence="3" type="ORF">ICL16_20085</name>
</gene>
<evidence type="ECO:0000313" key="4">
    <source>
        <dbReference type="Proteomes" id="UP000629098"/>
    </source>
</evidence>
<sequence>MIGKQKKGRGFRGLLDYLESSPGSRLIGGNMSGRNARELAREFKLSRQLNPDVERAVYHVSLSAAKSDRLDDEQWCEIADKYMEQMGFESNQFATYRHNNTDDDHIHIVASRIRLDTAKVVHDGWDYVRSEKVLRELEKEYGLTQVQGSREKQARRVSTGQTRRMMREQSEYENGNRSSPPELPIKVKLQQAIDDAVQDKPPMPLMIARLQLQGIEVRSGFTRTGKSKGISFQMQSQAFSGTHLGPGYTFNGLKERTEYEPQRDDPRIQQLIANPNLAQQMLERYLTQQQQQQQQTQQQRKSRGIER</sequence>
<evidence type="ECO:0000313" key="3">
    <source>
        <dbReference type="EMBL" id="MBD2774308.1"/>
    </source>
</evidence>
<evidence type="ECO:0000256" key="1">
    <source>
        <dbReference type="SAM" id="MobiDB-lite"/>
    </source>
</evidence>
<evidence type="ECO:0000259" key="2">
    <source>
        <dbReference type="Pfam" id="PF03432"/>
    </source>
</evidence>
<accession>A0A8J6XH92</accession>
<name>A0A8J6XH92_9CYAN</name>
<dbReference type="AlphaFoldDB" id="A0A8J6XH92"/>
<comment type="caution">
    <text evidence="3">The sequence shown here is derived from an EMBL/GenBank/DDBJ whole genome shotgun (WGS) entry which is preliminary data.</text>
</comment>
<dbReference type="Pfam" id="PF03432">
    <property type="entry name" value="Relaxase"/>
    <property type="match status" value="1"/>
</dbReference>
<dbReference type="RefSeq" id="WP_190831148.1">
    <property type="nucleotide sequence ID" value="NZ_CAWPPI010000068.1"/>
</dbReference>
<feature type="domain" description="MobA/VirD2-like nuclease" evidence="2">
    <location>
        <begin position="26"/>
        <end position="143"/>
    </location>
</feature>
<dbReference type="EMBL" id="JACXAE010000068">
    <property type="protein sequence ID" value="MBD2774308.1"/>
    <property type="molecule type" value="Genomic_DNA"/>
</dbReference>
<proteinExistence type="predicted"/>
<feature type="compositionally biased region" description="Low complexity" evidence="1">
    <location>
        <begin position="287"/>
        <end position="299"/>
    </location>
</feature>
<dbReference type="Proteomes" id="UP000629098">
    <property type="component" value="Unassembled WGS sequence"/>
</dbReference>
<feature type="region of interest" description="Disordered" evidence="1">
    <location>
        <begin position="148"/>
        <end position="183"/>
    </location>
</feature>
<reference evidence="3" key="1">
    <citation type="submission" date="2020-09" db="EMBL/GenBank/DDBJ databases">
        <title>Iningainema tapete sp. nov. (Scytonemataceae, Cyanobacteria) from greenhouses in central Florida (USA) produces two types of nodularin with biosynthetic potential for microcystin-LR and anabaenopeptins.</title>
        <authorList>
            <person name="Berthold D.E."/>
            <person name="Lefler F.W."/>
            <person name="Huang I.-S."/>
            <person name="Abdulla H."/>
            <person name="Zimba P.V."/>
            <person name="Laughinghouse H.D. IV."/>
        </authorList>
    </citation>
    <scope>NUCLEOTIDE SEQUENCE</scope>
    <source>
        <strain evidence="3">BLCCT55</strain>
    </source>
</reference>
<protein>
    <submittedName>
        <fullName evidence="3">Relaxase/mobilization nuclease domain-containing protein</fullName>
    </submittedName>
</protein>